<feature type="region of interest" description="Disordered" evidence="4">
    <location>
        <begin position="32"/>
        <end position="55"/>
    </location>
</feature>
<keyword evidence="2 3" id="KW-0442">Lipid degradation</keyword>
<dbReference type="PANTHER" id="PTHR12406:SF7">
    <property type="entry name" value="PATATIN-LIKE PHOSPHOLIPASE DOMAIN-CONTAINING PROTEIN 4"/>
    <property type="match status" value="1"/>
</dbReference>
<dbReference type="FunFam" id="3.40.1090.10:FF:000028">
    <property type="entry name" value="Patatin"/>
    <property type="match status" value="1"/>
</dbReference>
<dbReference type="GO" id="GO:0019433">
    <property type="term" value="P:triglyceride catabolic process"/>
    <property type="evidence" value="ECO:0007669"/>
    <property type="project" value="TreeGrafter"/>
</dbReference>
<dbReference type="EC" id="3.1.1.-" evidence="3"/>
<sequence>MASSVSSFFLCPTTSTVATGAIPLRRLTFSTKATPPQHQSNNPLPPPPPPPQEKKSFAVATGELFLGLAARLIGSGVNESEVPVVEMFAEEEKAREWWWRWRKKEKIAAVVEDPIQPKVVWEQRMEDVEAERRRTAVTSPGFSFSAAGLLFPYHLGVAQLLIEKGYIKETTPLAGSSAGAIVCAVIASGASMQEALKATKVLAEDCRLRGTAFRLGAVLRDILEEFLPDDAHIRSNGRVRVAVTQILWRPRGLLVDQFDSKEDLINAVFTSSFIPGYLAPRPATVFRNRVCIDGGLTLFMPPTSASQTVRVCAFPASHLGLQGIGISPDCNPENRASPQELFNWALEPAADDILDKLFELGYLDAAVWAEENPVEKIVRDDSASLENGSTQ</sequence>
<dbReference type="PROSITE" id="PS51635">
    <property type="entry name" value="PNPLA"/>
    <property type="match status" value="1"/>
</dbReference>
<dbReference type="SUPFAM" id="SSF52151">
    <property type="entry name" value="FabD/lysophospholipase-like"/>
    <property type="match status" value="1"/>
</dbReference>
<comment type="function">
    <text evidence="3">Lipolytic acyl hydrolase (LAH).</text>
</comment>
<dbReference type="InterPro" id="IPR002641">
    <property type="entry name" value="PNPLA_dom"/>
</dbReference>
<dbReference type="EMBL" id="NKXS01009271">
    <property type="protein sequence ID" value="PIM97684.1"/>
    <property type="molecule type" value="Genomic_DNA"/>
</dbReference>
<feature type="short sequence motif" description="DGA/G" evidence="2">
    <location>
        <begin position="293"/>
        <end position="295"/>
    </location>
</feature>
<dbReference type="STRING" id="429701.A0A2G9FXR4"/>
<dbReference type="GO" id="GO:0004806">
    <property type="term" value="F:triacylglycerol lipase activity"/>
    <property type="evidence" value="ECO:0007669"/>
    <property type="project" value="TreeGrafter"/>
</dbReference>
<comment type="caution">
    <text evidence="6">The sequence shown here is derived from an EMBL/GenBank/DDBJ whole genome shotgun (WGS) entry which is preliminary data.</text>
</comment>
<feature type="domain" description="PNPLA" evidence="5">
    <location>
        <begin position="142"/>
        <end position="307"/>
    </location>
</feature>
<keyword evidence="2 3" id="KW-0378">Hydrolase</keyword>
<keyword evidence="1 2" id="KW-0443">Lipid metabolism</keyword>
<dbReference type="Gene3D" id="3.40.1090.10">
    <property type="entry name" value="Cytosolic phospholipase A2 catalytic domain"/>
    <property type="match status" value="1"/>
</dbReference>
<dbReference type="InterPro" id="IPR033562">
    <property type="entry name" value="PLPL"/>
</dbReference>
<dbReference type="AlphaFoldDB" id="A0A2G9FXR4"/>
<gene>
    <name evidence="6" type="ORF">CDL12_29843</name>
</gene>
<dbReference type="PANTHER" id="PTHR12406">
    <property type="entry name" value="CALCIUM-INDEPENDENT PHOSPHOLIPASE A2 IPLA2 -RELATED"/>
    <property type="match status" value="1"/>
</dbReference>
<feature type="active site" description="Proton acceptor" evidence="2">
    <location>
        <position position="293"/>
    </location>
</feature>
<comment type="domain">
    <text evidence="3">The nitrogen atoms of the two glycine residues in the GGXR motif define the oxyanion hole, and stabilize the oxyanion that forms during the nucleophilic attack by the catalytic serine during substrate cleavage.</text>
</comment>
<dbReference type="Pfam" id="PF01734">
    <property type="entry name" value="Patatin"/>
    <property type="match status" value="1"/>
</dbReference>
<dbReference type="OrthoDB" id="197155at2759"/>
<dbReference type="GO" id="GO:0005811">
    <property type="term" value="C:lipid droplet"/>
    <property type="evidence" value="ECO:0007669"/>
    <property type="project" value="TreeGrafter"/>
</dbReference>
<evidence type="ECO:0000256" key="3">
    <source>
        <dbReference type="RuleBase" id="RU361262"/>
    </source>
</evidence>
<dbReference type="InterPro" id="IPR016035">
    <property type="entry name" value="Acyl_Trfase/lysoPLipase"/>
</dbReference>
<dbReference type="Proteomes" id="UP000231279">
    <property type="component" value="Unassembled WGS sequence"/>
</dbReference>
<evidence type="ECO:0000313" key="7">
    <source>
        <dbReference type="Proteomes" id="UP000231279"/>
    </source>
</evidence>
<evidence type="ECO:0000256" key="1">
    <source>
        <dbReference type="ARBA" id="ARBA00023098"/>
    </source>
</evidence>
<accession>A0A2G9FXR4</accession>
<feature type="short sequence motif" description="GXSXG" evidence="2">
    <location>
        <begin position="175"/>
        <end position="179"/>
    </location>
</feature>
<evidence type="ECO:0000256" key="2">
    <source>
        <dbReference type="PROSITE-ProRule" id="PRU01161"/>
    </source>
</evidence>
<proteinExistence type="inferred from homology"/>
<protein>
    <recommendedName>
        <fullName evidence="3">Patatin</fullName>
        <ecNumber evidence="3">3.1.1.-</ecNumber>
    </recommendedName>
</protein>
<comment type="similarity">
    <text evidence="3">Belongs to the patatin family.</text>
</comment>
<reference evidence="7" key="1">
    <citation type="journal article" date="2018" name="Gigascience">
        <title>Genome assembly of the Pink Ipe (Handroanthus impetiginosus, Bignoniaceae), a highly valued, ecologically keystone Neotropical timber forest tree.</title>
        <authorList>
            <person name="Silva-Junior O.B."/>
            <person name="Grattapaglia D."/>
            <person name="Novaes E."/>
            <person name="Collevatti R.G."/>
        </authorList>
    </citation>
    <scope>NUCLEOTIDE SEQUENCE [LARGE SCALE GENOMIC DNA]</scope>
    <source>
        <strain evidence="7">cv. UFG-1</strain>
    </source>
</reference>
<keyword evidence="7" id="KW-1185">Reference proteome</keyword>
<comment type="caution">
    <text evidence="2">Lacks conserved residue(s) required for the propagation of feature annotation.</text>
</comment>
<evidence type="ECO:0000259" key="5">
    <source>
        <dbReference type="PROSITE" id="PS51635"/>
    </source>
</evidence>
<evidence type="ECO:0000313" key="6">
    <source>
        <dbReference type="EMBL" id="PIM97684.1"/>
    </source>
</evidence>
<dbReference type="GO" id="GO:0055088">
    <property type="term" value="P:lipid homeostasis"/>
    <property type="evidence" value="ECO:0007669"/>
    <property type="project" value="TreeGrafter"/>
</dbReference>
<dbReference type="GO" id="GO:0005737">
    <property type="term" value="C:cytoplasm"/>
    <property type="evidence" value="ECO:0007669"/>
    <property type="project" value="TreeGrafter"/>
</dbReference>
<dbReference type="CDD" id="cd07224">
    <property type="entry name" value="Pat_like"/>
    <property type="match status" value="1"/>
</dbReference>
<feature type="active site" description="Nucleophile" evidence="2">
    <location>
        <position position="177"/>
    </location>
</feature>
<organism evidence="6 7">
    <name type="scientific">Handroanthus impetiginosus</name>
    <dbReference type="NCBI Taxonomy" id="429701"/>
    <lineage>
        <taxon>Eukaryota</taxon>
        <taxon>Viridiplantae</taxon>
        <taxon>Streptophyta</taxon>
        <taxon>Embryophyta</taxon>
        <taxon>Tracheophyta</taxon>
        <taxon>Spermatophyta</taxon>
        <taxon>Magnoliopsida</taxon>
        <taxon>eudicotyledons</taxon>
        <taxon>Gunneridae</taxon>
        <taxon>Pentapetalae</taxon>
        <taxon>asterids</taxon>
        <taxon>lamiids</taxon>
        <taxon>Lamiales</taxon>
        <taxon>Bignoniaceae</taxon>
        <taxon>Crescentiina</taxon>
        <taxon>Tabebuia alliance</taxon>
        <taxon>Handroanthus</taxon>
    </lineage>
</organism>
<dbReference type="GO" id="GO:0016020">
    <property type="term" value="C:membrane"/>
    <property type="evidence" value="ECO:0007669"/>
    <property type="project" value="TreeGrafter"/>
</dbReference>
<name>A0A2G9FXR4_9LAMI</name>
<evidence type="ECO:0000256" key="4">
    <source>
        <dbReference type="SAM" id="MobiDB-lite"/>
    </source>
</evidence>